<evidence type="ECO:0000313" key="7">
    <source>
        <dbReference type="Proteomes" id="UP000054845"/>
    </source>
</evidence>
<dbReference type="InterPro" id="IPR018392">
    <property type="entry name" value="LysM"/>
</dbReference>
<dbReference type="Gene3D" id="3.10.350.10">
    <property type="entry name" value="LysM domain"/>
    <property type="match status" value="4"/>
</dbReference>
<dbReference type="GO" id="GO:0008061">
    <property type="term" value="F:chitin binding"/>
    <property type="evidence" value="ECO:0007669"/>
    <property type="project" value="UniProtKB-KW"/>
</dbReference>
<feature type="domain" description="LysM" evidence="5">
    <location>
        <begin position="84"/>
        <end position="128"/>
    </location>
</feature>
<dbReference type="EMBL" id="CCYA01000391">
    <property type="protein sequence ID" value="CEH16859.1"/>
    <property type="molecule type" value="Genomic_DNA"/>
</dbReference>
<dbReference type="AlphaFoldDB" id="A0A0P1BKJ2"/>
<dbReference type="PANTHER" id="PTHR34997">
    <property type="entry name" value="AM15"/>
    <property type="match status" value="1"/>
</dbReference>
<evidence type="ECO:0000313" key="6">
    <source>
        <dbReference type="EMBL" id="CEH16859.1"/>
    </source>
</evidence>
<dbReference type="STRING" id="401625.A0A0P1BKJ2"/>
<keyword evidence="7" id="KW-1185">Reference proteome</keyword>
<dbReference type="SUPFAM" id="SSF54106">
    <property type="entry name" value="LysM domain"/>
    <property type="match status" value="3"/>
</dbReference>
<dbReference type="SMART" id="SM00257">
    <property type="entry name" value="LysM"/>
    <property type="match status" value="5"/>
</dbReference>
<evidence type="ECO:0000256" key="1">
    <source>
        <dbReference type="ARBA" id="ARBA00022669"/>
    </source>
</evidence>
<keyword evidence="2" id="KW-0843">Virulence</keyword>
<dbReference type="Proteomes" id="UP000054845">
    <property type="component" value="Unassembled WGS sequence"/>
</dbReference>
<dbReference type="PANTHER" id="PTHR34997:SF1">
    <property type="entry name" value="PEPTIDOGLYCAN-BINDING LYSIN DOMAIN"/>
    <property type="match status" value="1"/>
</dbReference>
<feature type="compositionally biased region" description="Basic residues" evidence="3">
    <location>
        <begin position="552"/>
        <end position="565"/>
    </location>
</feature>
<evidence type="ECO:0000256" key="2">
    <source>
        <dbReference type="ARBA" id="ARBA00023026"/>
    </source>
</evidence>
<evidence type="ECO:0000259" key="5">
    <source>
        <dbReference type="PROSITE" id="PS51782"/>
    </source>
</evidence>
<feature type="signal peptide" evidence="4">
    <location>
        <begin position="1"/>
        <end position="25"/>
    </location>
</feature>
<protein>
    <submittedName>
        <fullName evidence="6">Chitinase</fullName>
    </submittedName>
</protein>
<feature type="domain" description="LysM" evidence="5">
    <location>
        <begin position="30"/>
        <end position="75"/>
    </location>
</feature>
<dbReference type="Pfam" id="PF01476">
    <property type="entry name" value="LysM"/>
    <property type="match status" value="4"/>
</dbReference>
<dbReference type="CDD" id="cd00118">
    <property type="entry name" value="LysM"/>
    <property type="match status" value="3"/>
</dbReference>
<keyword evidence="4" id="KW-0732">Signal</keyword>
<evidence type="ECO:0000256" key="3">
    <source>
        <dbReference type="SAM" id="MobiDB-lite"/>
    </source>
</evidence>
<sequence>MIIRNLLTPLVAILSIACLLRPVVALTCTSRYSVKSGDSCDAIASSNGISNYQLTHLNGDSLNCAGLSVGQELCLRSKEYDCSPVVQVKSGDGCYAIADANGISLDQFYADNPGIDCGAIYAGYSVCVSKTTPASGAGPSHTSTTTSSASQLNSGDQLCASLQSGQALCVDGAKRSCGKPYTIQSGDSCYAISQTHNLTLAEFYDINSNIDENCSNIQPDEVVCVAKRSPNDEPPASSNCSRFASVRVADTCEKIAARSSLTSVQLRGLNYPLDCSHLRVGDQLCTFAPDANFCPQLHIVKHNDTCYDLAQNASMSLQEWTSVNDYGKEAVDCDALILSSIVCQAHGNATLPAGGQGNSTDLPLCSKCNDDTHCCSKYSVCAPLASDFCKRDEGCQGNCQGDQGVSIPDGQDGGAGPIGSNYTNVGGKDMCLPSDTWYCLSTNGCVDHCTDIADLALIADPQFTQIADAPTWQFPSGDFPDGDPCACGDDFKCCASSGKYLTKSQDEDDCYIGAGCLYNCYDVRWSADENEGSSVVEVKHPYSSKADTSSSSRRRRHEHRTRSNRSRLERLTDKLGLYIRH</sequence>
<organism evidence="6 7">
    <name type="scientific">Ceraceosorus bombacis</name>
    <dbReference type="NCBI Taxonomy" id="401625"/>
    <lineage>
        <taxon>Eukaryota</taxon>
        <taxon>Fungi</taxon>
        <taxon>Dikarya</taxon>
        <taxon>Basidiomycota</taxon>
        <taxon>Ustilaginomycotina</taxon>
        <taxon>Exobasidiomycetes</taxon>
        <taxon>Ceraceosorales</taxon>
        <taxon>Ceraceosoraceae</taxon>
        <taxon>Ceraceosorus</taxon>
    </lineage>
</organism>
<reference evidence="6 7" key="1">
    <citation type="submission" date="2014-09" db="EMBL/GenBank/DDBJ databases">
        <authorList>
            <person name="Magalhaes I.L.F."/>
            <person name="Oliveira U."/>
            <person name="Santos F.R."/>
            <person name="Vidigal T.H.D.A."/>
            <person name="Brescovit A.D."/>
            <person name="Santos A.J."/>
        </authorList>
    </citation>
    <scope>NUCLEOTIDE SEQUENCE [LARGE SCALE GENOMIC DNA]</scope>
</reference>
<feature type="domain" description="LysM" evidence="5">
    <location>
        <begin position="179"/>
        <end position="225"/>
    </location>
</feature>
<evidence type="ECO:0000256" key="4">
    <source>
        <dbReference type="SAM" id="SignalP"/>
    </source>
</evidence>
<name>A0A0P1BKJ2_9BASI</name>
<proteinExistence type="predicted"/>
<keyword evidence="1" id="KW-0147">Chitin-binding</keyword>
<dbReference type="InterPro" id="IPR036779">
    <property type="entry name" value="LysM_dom_sf"/>
</dbReference>
<dbReference type="PROSITE" id="PS51257">
    <property type="entry name" value="PROKAR_LIPOPROTEIN"/>
    <property type="match status" value="1"/>
</dbReference>
<accession>A0A0P1BKJ2</accession>
<dbReference type="PROSITE" id="PS51782">
    <property type="entry name" value="LYSM"/>
    <property type="match status" value="3"/>
</dbReference>
<feature type="chain" id="PRO_5006059598" evidence="4">
    <location>
        <begin position="26"/>
        <end position="581"/>
    </location>
</feature>
<feature type="region of interest" description="Disordered" evidence="3">
    <location>
        <begin position="539"/>
        <end position="566"/>
    </location>
</feature>
<dbReference type="OrthoDB" id="5985073at2759"/>
<dbReference type="InterPro" id="IPR052210">
    <property type="entry name" value="LysM1-like"/>
</dbReference>